<sequence length="82" mass="9273">MRILYIKLLIIPFVLSACASKDILIKTEFSEVKIPVKCPLKLPLKPLNKGDLASAKELSKYYLQIEEIAKICTGEDKNETSY</sequence>
<dbReference type="AlphaFoldDB" id="A0A5C7DQX7"/>
<dbReference type="Proteomes" id="UP000321629">
    <property type="component" value="Unassembled WGS sequence"/>
</dbReference>
<gene>
    <name evidence="1" type="ORF">FPD38_05825</name>
</gene>
<protein>
    <recommendedName>
        <fullName evidence="3">Lipoprotein</fullName>
    </recommendedName>
</protein>
<evidence type="ECO:0008006" key="3">
    <source>
        <dbReference type="Google" id="ProtNLM"/>
    </source>
</evidence>
<proteinExistence type="predicted"/>
<dbReference type="RefSeq" id="WP_147555800.1">
    <property type="nucleotide sequence ID" value="NZ_VOWJ01000030.1"/>
</dbReference>
<evidence type="ECO:0000313" key="1">
    <source>
        <dbReference type="EMBL" id="TXE87075.1"/>
    </source>
</evidence>
<comment type="caution">
    <text evidence="1">The sequence shown here is derived from an EMBL/GenBank/DDBJ whole genome shotgun (WGS) entry which is preliminary data.</text>
</comment>
<dbReference type="PROSITE" id="PS51257">
    <property type="entry name" value="PROKAR_LIPOPROTEIN"/>
    <property type="match status" value="1"/>
</dbReference>
<organism evidence="1 2">
    <name type="scientific">Campylobacter volucris</name>
    <dbReference type="NCBI Taxonomy" id="1031542"/>
    <lineage>
        <taxon>Bacteria</taxon>
        <taxon>Pseudomonadati</taxon>
        <taxon>Campylobacterota</taxon>
        <taxon>Epsilonproteobacteria</taxon>
        <taxon>Campylobacterales</taxon>
        <taxon>Campylobacteraceae</taxon>
        <taxon>Campylobacter</taxon>
    </lineage>
</organism>
<name>A0A5C7DQX7_9BACT</name>
<accession>A0A5C7DQX7</accession>
<reference evidence="1 2" key="1">
    <citation type="submission" date="2019-07" db="EMBL/GenBank/DDBJ databases">
        <title>Rapid identification of Enteric Bacteria from Whole Genome Sequences (WGS) using Average Nucleotide Identity (ANI).</title>
        <authorList>
            <person name="Lane C."/>
        </authorList>
    </citation>
    <scope>NUCLEOTIDE SEQUENCE [LARGE SCALE GENOMIC DNA]</scope>
    <source>
        <strain evidence="1 2">2016D-0084</strain>
    </source>
</reference>
<dbReference type="EMBL" id="VOWJ01000030">
    <property type="protein sequence ID" value="TXE87075.1"/>
    <property type="molecule type" value="Genomic_DNA"/>
</dbReference>
<evidence type="ECO:0000313" key="2">
    <source>
        <dbReference type="Proteomes" id="UP000321629"/>
    </source>
</evidence>